<dbReference type="InterPro" id="IPR007267">
    <property type="entry name" value="GtrA_DPMS_TM"/>
</dbReference>
<feature type="transmembrane region" description="Helical" evidence="6">
    <location>
        <begin position="38"/>
        <end position="63"/>
    </location>
</feature>
<feature type="domain" description="GtrA/DPMS transmembrane" evidence="7">
    <location>
        <begin position="13"/>
        <end position="127"/>
    </location>
</feature>
<comment type="similarity">
    <text evidence="2">Belongs to the GtrA family.</text>
</comment>
<evidence type="ECO:0000256" key="5">
    <source>
        <dbReference type="ARBA" id="ARBA00023136"/>
    </source>
</evidence>
<dbReference type="RefSeq" id="WP_186834441.1">
    <property type="nucleotide sequence ID" value="NZ_JACOOQ010000001.1"/>
</dbReference>
<feature type="transmembrane region" description="Helical" evidence="6">
    <location>
        <begin position="12"/>
        <end position="32"/>
    </location>
</feature>
<dbReference type="Proteomes" id="UP000662088">
    <property type="component" value="Unassembled WGS sequence"/>
</dbReference>
<keyword evidence="3 6" id="KW-0812">Transmembrane</keyword>
<evidence type="ECO:0000313" key="8">
    <source>
        <dbReference type="EMBL" id="MBC5639019.1"/>
    </source>
</evidence>
<evidence type="ECO:0000256" key="1">
    <source>
        <dbReference type="ARBA" id="ARBA00004141"/>
    </source>
</evidence>
<evidence type="ECO:0000256" key="3">
    <source>
        <dbReference type="ARBA" id="ARBA00022692"/>
    </source>
</evidence>
<evidence type="ECO:0000256" key="4">
    <source>
        <dbReference type="ARBA" id="ARBA00022989"/>
    </source>
</evidence>
<dbReference type="EMBL" id="JACOOQ010000001">
    <property type="protein sequence ID" value="MBC5639019.1"/>
    <property type="molecule type" value="Genomic_DNA"/>
</dbReference>
<dbReference type="PANTHER" id="PTHR38459:SF1">
    <property type="entry name" value="PROPHAGE BACTOPRENOL-LINKED GLUCOSE TRANSLOCASE HOMOLOG"/>
    <property type="match status" value="1"/>
</dbReference>
<feature type="transmembrane region" description="Helical" evidence="6">
    <location>
        <begin position="75"/>
        <end position="95"/>
    </location>
</feature>
<evidence type="ECO:0000256" key="2">
    <source>
        <dbReference type="ARBA" id="ARBA00009399"/>
    </source>
</evidence>
<reference evidence="8" key="1">
    <citation type="submission" date="2020-08" db="EMBL/GenBank/DDBJ databases">
        <title>Genome public.</title>
        <authorList>
            <person name="Liu C."/>
            <person name="Sun Q."/>
        </authorList>
    </citation>
    <scope>NUCLEOTIDE SEQUENCE</scope>
    <source>
        <strain evidence="8">NSJ-42</strain>
    </source>
</reference>
<proteinExistence type="inferred from homology"/>
<comment type="caution">
    <text evidence="8">The sequence shown here is derived from an EMBL/GenBank/DDBJ whole genome shotgun (WGS) entry which is preliminary data.</text>
</comment>
<accession>A0A8I0AAS4</accession>
<dbReference type="Pfam" id="PF04138">
    <property type="entry name" value="GtrA_DPMS_TM"/>
    <property type="match status" value="1"/>
</dbReference>
<gene>
    <name evidence="8" type="ORF">H8R92_00965</name>
</gene>
<dbReference type="GO" id="GO:0005886">
    <property type="term" value="C:plasma membrane"/>
    <property type="evidence" value="ECO:0007669"/>
    <property type="project" value="TreeGrafter"/>
</dbReference>
<protein>
    <submittedName>
        <fullName evidence="8">GtrA family protein</fullName>
    </submittedName>
</protein>
<evidence type="ECO:0000259" key="7">
    <source>
        <dbReference type="Pfam" id="PF04138"/>
    </source>
</evidence>
<evidence type="ECO:0000313" key="9">
    <source>
        <dbReference type="Proteomes" id="UP000662088"/>
    </source>
</evidence>
<dbReference type="InterPro" id="IPR051401">
    <property type="entry name" value="GtrA_CellWall_Glycosyl"/>
</dbReference>
<keyword evidence="4 6" id="KW-1133">Transmembrane helix</keyword>
<keyword evidence="9" id="KW-1185">Reference proteome</keyword>
<name>A0A8I0AAS4_9CLOT</name>
<sequence>MKFINDGVIRFVKFGMVGVINTLVNWIIFFILNALGMYYILANIIAYILGTVNSYLWNTLWVFKYKDKASTETTIKFIILNLIGLGLNTGILYVLVDLCNLNKFIGLVITTAIVMIINYIVNKLWVFSK</sequence>
<comment type="subcellular location">
    <subcellularLocation>
        <location evidence="1">Membrane</location>
        <topology evidence="1">Multi-pass membrane protein</topology>
    </subcellularLocation>
</comment>
<evidence type="ECO:0000256" key="6">
    <source>
        <dbReference type="SAM" id="Phobius"/>
    </source>
</evidence>
<organism evidence="8 9">
    <name type="scientific">Clostridium lentum</name>
    <dbReference type="NCBI Taxonomy" id="2763037"/>
    <lineage>
        <taxon>Bacteria</taxon>
        <taxon>Bacillati</taxon>
        <taxon>Bacillota</taxon>
        <taxon>Clostridia</taxon>
        <taxon>Eubacteriales</taxon>
        <taxon>Clostridiaceae</taxon>
        <taxon>Clostridium</taxon>
    </lineage>
</organism>
<dbReference type="PANTHER" id="PTHR38459">
    <property type="entry name" value="PROPHAGE BACTOPRENOL-LINKED GLUCOSE TRANSLOCASE HOMOLOG"/>
    <property type="match status" value="1"/>
</dbReference>
<keyword evidence="5 6" id="KW-0472">Membrane</keyword>
<dbReference type="GO" id="GO:0000271">
    <property type="term" value="P:polysaccharide biosynthetic process"/>
    <property type="evidence" value="ECO:0007669"/>
    <property type="project" value="InterPro"/>
</dbReference>
<feature type="transmembrane region" description="Helical" evidence="6">
    <location>
        <begin position="101"/>
        <end position="121"/>
    </location>
</feature>
<dbReference type="AlphaFoldDB" id="A0A8I0AAS4"/>